<comment type="caution">
    <text evidence="3">The sequence shown here is derived from an EMBL/GenBank/DDBJ whole genome shotgun (WGS) entry which is preliminary data.</text>
</comment>
<keyword evidence="4" id="KW-1185">Reference proteome</keyword>
<keyword evidence="1 3" id="KW-0315">Glutamine amidotransferase</keyword>
<dbReference type="Proteomes" id="UP000019243">
    <property type="component" value="Unassembled WGS sequence"/>
</dbReference>
<keyword evidence="3" id="KW-0808">Transferase</keyword>
<dbReference type="EMBL" id="AODH01000038">
    <property type="protein sequence ID" value="EUJ38012.1"/>
    <property type="molecule type" value="Genomic_DNA"/>
</dbReference>
<evidence type="ECO:0000313" key="4">
    <source>
        <dbReference type="Proteomes" id="UP000019243"/>
    </source>
</evidence>
<accession>W7CLX1</accession>
<evidence type="ECO:0000259" key="2">
    <source>
        <dbReference type="Pfam" id="PF07685"/>
    </source>
</evidence>
<dbReference type="Pfam" id="PF07685">
    <property type="entry name" value="GATase_3"/>
    <property type="match status" value="1"/>
</dbReference>
<proteinExistence type="predicted"/>
<dbReference type="InterPro" id="IPR011698">
    <property type="entry name" value="GATase_3"/>
</dbReference>
<dbReference type="GO" id="GO:0016740">
    <property type="term" value="F:transferase activity"/>
    <property type="evidence" value="ECO:0007669"/>
    <property type="project" value="UniProtKB-KW"/>
</dbReference>
<evidence type="ECO:0000256" key="1">
    <source>
        <dbReference type="ARBA" id="ARBA00022962"/>
    </source>
</evidence>
<organism evidence="3 4">
    <name type="scientific">Brochothrix campestris FSL F6-1037</name>
    <dbReference type="NCBI Taxonomy" id="1265861"/>
    <lineage>
        <taxon>Bacteria</taxon>
        <taxon>Bacillati</taxon>
        <taxon>Bacillota</taxon>
        <taxon>Bacilli</taxon>
        <taxon>Bacillales</taxon>
        <taxon>Listeriaceae</taxon>
        <taxon>Brochothrix</taxon>
    </lineage>
</organism>
<dbReference type="AlphaFoldDB" id="W7CLX1"/>
<reference evidence="3 4" key="1">
    <citation type="submission" date="2012-12" db="EMBL/GenBank/DDBJ databases">
        <title>Novel taxa of Listeriaceae from agricultural environments in the United States.</title>
        <authorList>
            <person name="den Bakker H.C."/>
            <person name="Allred A."/>
            <person name="Warchocki S."/>
            <person name="Wright E.M."/>
            <person name="Burrell A."/>
            <person name="Nightingale K.K."/>
            <person name="Kephart D."/>
            <person name="Wiedmann M."/>
        </authorList>
    </citation>
    <scope>NUCLEOTIDE SEQUENCE [LARGE SCALE GENOMIC DNA]</scope>
    <source>
        <strain evidence="3 4">FSL F6-1037</strain>
    </source>
</reference>
<evidence type="ECO:0000313" key="3">
    <source>
        <dbReference type="EMBL" id="EUJ38012.1"/>
    </source>
</evidence>
<protein>
    <submittedName>
        <fullName evidence="3">Glutamine amidotransferase</fullName>
    </submittedName>
</protein>
<dbReference type="STRING" id="1265861.BCAMP_09145"/>
<dbReference type="RefSeq" id="WP_269479280.1">
    <property type="nucleotide sequence ID" value="NZ_AODH01000038.1"/>
</dbReference>
<gene>
    <name evidence="3" type="ORF">BCAMP_09145</name>
</gene>
<dbReference type="PATRIC" id="fig|1265861.3.peg.1793"/>
<feature type="domain" description="CobB/CobQ-like glutamine amidotransferase" evidence="2">
    <location>
        <begin position="7"/>
        <end position="79"/>
    </location>
</feature>
<name>W7CLX1_9LIST</name>
<sequence length="85" mass="9671">MEMSLNMCHLYANLLNTYGDNGNLLILKHRAQVRGIAFNIETVSIDETFDDSKYDMVFIGGGQDYEQLLVAKDMQTKKNGFNAIY</sequence>